<dbReference type="PROSITE" id="PS51273">
    <property type="entry name" value="GATASE_TYPE_1"/>
    <property type="match status" value="1"/>
</dbReference>
<name>A0A8J6Z9E0_9RHOB</name>
<dbReference type="AlphaFoldDB" id="A0A8J6Z9E0"/>
<organism evidence="3 4">
    <name type="scientific">Mangrovicoccus algicola</name>
    <dbReference type="NCBI Taxonomy" id="2771008"/>
    <lineage>
        <taxon>Bacteria</taxon>
        <taxon>Pseudomonadati</taxon>
        <taxon>Pseudomonadota</taxon>
        <taxon>Alphaproteobacteria</taxon>
        <taxon>Rhodobacterales</taxon>
        <taxon>Paracoccaceae</taxon>
        <taxon>Mangrovicoccus</taxon>
    </lineage>
</organism>
<sequence length="198" mass="20666">MILILDNHDSFTHNVARYCAEMGHEVSVVPSDRITLAGIAALAPEALIVSPGPGRPEDAGVSMAAIGHFTGRLPILGVCLGHQAVGAVFGGGITRAAEPMHGRASRLAHDGTGPFTGLPQGVQVGRYHSLIVAPTPQMETHLRVTARSEAGEVMALAHRSHPTFGLQFHPESVLSEHGHRMIGHVLDLAGGGRDALVG</sequence>
<protein>
    <submittedName>
        <fullName evidence="3">Aminodeoxychorismate/anthranilate synthase component II</fullName>
    </submittedName>
</protein>
<dbReference type="PANTHER" id="PTHR43418">
    <property type="entry name" value="MULTIFUNCTIONAL TRYPTOPHAN BIOSYNTHESIS PROTEIN-RELATED"/>
    <property type="match status" value="1"/>
</dbReference>
<reference evidence="3" key="1">
    <citation type="submission" date="2020-09" db="EMBL/GenBank/DDBJ databases">
        <title>A novel bacterium of genus Mangrovicoccus, isolated from South China Sea.</title>
        <authorList>
            <person name="Huang H."/>
            <person name="Mo K."/>
            <person name="Hu Y."/>
        </authorList>
    </citation>
    <scope>NUCLEOTIDE SEQUENCE</scope>
    <source>
        <strain evidence="3">HB182678</strain>
    </source>
</reference>
<dbReference type="PRINTS" id="PR00099">
    <property type="entry name" value="CPSGATASE"/>
</dbReference>
<dbReference type="CDD" id="cd01743">
    <property type="entry name" value="GATase1_Anthranilate_Synthase"/>
    <property type="match status" value="1"/>
</dbReference>
<comment type="caution">
    <text evidence="3">The sequence shown here is derived from an EMBL/GenBank/DDBJ whole genome shotgun (WGS) entry which is preliminary data.</text>
</comment>
<dbReference type="Proteomes" id="UP000609121">
    <property type="component" value="Unassembled WGS sequence"/>
</dbReference>
<keyword evidence="4" id="KW-1185">Reference proteome</keyword>
<dbReference type="InterPro" id="IPR050472">
    <property type="entry name" value="Anth_synth/Amidotransfase"/>
</dbReference>
<accession>A0A8J6Z9E0</accession>
<evidence type="ECO:0000313" key="3">
    <source>
        <dbReference type="EMBL" id="MBE3638396.1"/>
    </source>
</evidence>
<evidence type="ECO:0000256" key="1">
    <source>
        <dbReference type="ARBA" id="ARBA00022962"/>
    </source>
</evidence>
<dbReference type="SUPFAM" id="SSF52317">
    <property type="entry name" value="Class I glutamine amidotransferase-like"/>
    <property type="match status" value="1"/>
</dbReference>
<evidence type="ECO:0000259" key="2">
    <source>
        <dbReference type="Pfam" id="PF00117"/>
    </source>
</evidence>
<proteinExistence type="predicted"/>
<dbReference type="InterPro" id="IPR029062">
    <property type="entry name" value="Class_I_gatase-like"/>
</dbReference>
<dbReference type="EMBL" id="JACVXA010000022">
    <property type="protein sequence ID" value="MBE3638396.1"/>
    <property type="molecule type" value="Genomic_DNA"/>
</dbReference>
<dbReference type="InterPro" id="IPR017926">
    <property type="entry name" value="GATASE"/>
</dbReference>
<dbReference type="GO" id="GO:0005829">
    <property type="term" value="C:cytosol"/>
    <property type="evidence" value="ECO:0007669"/>
    <property type="project" value="TreeGrafter"/>
</dbReference>
<dbReference type="InterPro" id="IPR006221">
    <property type="entry name" value="TrpG/PapA_dom"/>
</dbReference>
<dbReference type="Pfam" id="PF00117">
    <property type="entry name" value="GATase"/>
    <property type="match status" value="1"/>
</dbReference>
<dbReference type="Gene3D" id="3.40.50.880">
    <property type="match status" value="1"/>
</dbReference>
<evidence type="ECO:0000313" key="4">
    <source>
        <dbReference type="Proteomes" id="UP000609121"/>
    </source>
</evidence>
<dbReference type="PRINTS" id="PR00096">
    <property type="entry name" value="GATASE"/>
</dbReference>
<dbReference type="NCBIfam" id="TIGR00566">
    <property type="entry name" value="trpG_papA"/>
    <property type="match status" value="1"/>
</dbReference>
<feature type="domain" description="Glutamine amidotransferase" evidence="2">
    <location>
        <begin position="3"/>
        <end position="182"/>
    </location>
</feature>
<dbReference type="GO" id="GO:0004049">
    <property type="term" value="F:anthranilate synthase activity"/>
    <property type="evidence" value="ECO:0007669"/>
    <property type="project" value="TreeGrafter"/>
</dbReference>
<dbReference type="FunFam" id="3.40.50.880:FF:000003">
    <property type="entry name" value="Anthranilate synthase component II"/>
    <property type="match status" value="1"/>
</dbReference>
<dbReference type="PRINTS" id="PR00097">
    <property type="entry name" value="ANTSNTHASEII"/>
</dbReference>
<dbReference type="RefSeq" id="WP_193181963.1">
    <property type="nucleotide sequence ID" value="NZ_JACVXA010000022.1"/>
</dbReference>
<dbReference type="PANTHER" id="PTHR43418:SF4">
    <property type="entry name" value="MULTIFUNCTIONAL TRYPTOPHAN BIOSYNTHESIS PROTEIN"/>
    <property type="match status" value="1"/>
</dbReference>
<dbReference type="GO" id="GO:0000162">
    <property type="term" value="P:L-tryptophan biosynthetic process"/>
    <property type="evidence" value="ECO:0007669"/>
    <property type="project" value="TreeGrafter"/>
</dbReference>
<gene>
    <name evidence="3" type="ORF">ICN82_09305</name>
</gene>
<keyword evidence="1" id="KW-0315">Glutamine amidotransferase</keyword>